<sequence length="407" mass="45558">MKVTIMSNDQLLTEATPENEAQYFRRDIQGLRALAVILVILAHAKVANFAGGYIGVDIFFVISGFVITGLLLRQSGQNVVRQLGTFYARRIRRIMPAATLVIIGTLVAAFYWIGPFSAQPLLADARWASGFWANFHFITVGTDYFSQGLPPSLILHYWSLAVEEQFYFVFPLVLFVTAALFGLRRHRVILSVFLGILVAASAIWSAYETTRNPVAAYYSPFTRFWELGFGALLAALPPTLKIKNDRQVQVGQWASIVIILAAATKLTDTSHVPGVLTWWAVAPAGFLLWTGGSTSLAFPSGWFSKQPLRYIGDISYSLYLFHFAWLNIPVQYVLLKYGETNNLSVRSRVEQIVGALICAALSYEFFENPIRRSKVLDRRPWLTGLLGAGLIGLVWLSAWLIQTYWTL</sequence>
<feature type="transmembrane region" description="Helical" evidence="1">
    <location>
        <begin position="188"/>
        <end position="205"/>
    </location>
</feature>
<feature type="transmembrane region" description="Helical" evidence="1">
    <location>
        <begin position="278"/>
        <end position="298"/>
    </location>
</feature>
<name>A0A6J6WHN4_9ZZZZ</name>
<feature type="transmembrane region" description="Helical" evidence="1">
    <location>
        <begin position="30"/>
        <end position="47"/>
    </location>
</feature>
<dbReference type="InterPro" id="IPR050879">
    <property type="entry name" value="Acyltransferase_3"/>
</dbReference>
<feature type="transmembrane region" description="Helical" evidence="1">
    <location>
        <begin position="94"/>
        <end position="113"/>
    </location>
</feature>
<reference evidence="3" key="1">
    <citation type="submission" date="2020-05" db="EMBL/GenBank/DDBJ databases">
        <authorList>
            <person name="Chiriac C."/>
            <person name="Salcher M."/>
            <person name="Ghai R."/>
            <person name="Kavagutti S V."/>
        </authorList>
    </citation>
    <scope>NUCLEOTIDE SEQUENCE</scope>
</reference>
<dbReference type="PANTHER" id="PTHR23028">
    <property type="entry name" value="ACETYLTRANSFERASE"/>
    <property type="match status" value="1"/>
</dbReference>
<keyword evidence="1" id="KW-0472">Membrane</keyword>
<feature type="transmembrane region" description="Helical" evidence="1">
    <location>
        <begin position="310"/>
        <end position="328"/>
    </location>
</feature>
<dbReference type="GO" id="GO:0009103">
    <property type="term" value="P:lipopolysaccharide biosynthetic process"/>
    <property type="evidence" value="ECO:0007669"/>
    <property type="project" value="TreeGrafter"/>
</dbReference>
<dbReference type="GO" id="GO:0016020">
    <property type="term" value="C:membrane"/>
    <property type="evidence" value="ECO:0007669"/>
    <property type="project" value="TreeGrafter"/>
</dbReference>
<keyword evidence="1" id="KW-1133">Transmembrane helix</keyword>
<dbReference type="InterPro" id="IPR002656">
    <property type="entry name" value="Acyl_transf_3_dom"/>
</dbReference>
<evidence type="ECO:0000256" key="1">
    <source>
        <dbReference type="SAM" id="Phobius"/>
    </source>
</evidence>
<feature type="transmembrane region" description="Helical" evidence="1">
    <location>
        <begin position="217"/>
        <end position="236"/>
    </location>
</feature>
<dbReference type="Pfam" id="PF01757">
    <property type="entry name" value="Acyl_transf_3"/>
    <property type="match status" value="1"/>
</dbReference>
<dbReference type="PANTHER" id="PTHR23028:SF53">
    <property type="entry name" value="ACYL_TRANSF_3 DOMAIN-CONTAINING PROTEIN"/>
    <property type="match status" value="1"/>
</dbReference>
<evidence type="ECO:0000259" key="2">
    <source>
        <dbReference type="Pfam" id="PF01757"/>
    </source>
</evidence>
<feature type="domain" description="Acyltransferase 3" evidence="2">
    <location>
        <begin position="27"/>
        <end position="341"/>
    </location>
</feature>
<feature type="transmembrane region" description="Helical" evidence="1">
    <location>
        <begin position="165"/>
        <end position="183"/>
    </location>
</feature>
<proteinExistence type="predicted"/>
<feature type="transmembrane region" description="Helical" evidence="1">
    <location>
        <begin position="53"/>
        <end position="73"/>
    </location>
</feature>
<accession>A0A6J6WHN4</accession>
<dbReference type="EMBL" id="CAFAAB010000072">
    <property type="protein sequence ID" value="CAB4784230.1"/>
    <property type="molecule type" value="Genomic_DNA"/>
</dbReference>
<feature type="transmembrane region" description="Helical" evidence="1">
    <location>
        <begin position="381"/>
        <end position="401"/>
    </location>
</feature>
<gene>
    <name evidence="3" type="ORF">UFOPK2958_00740</name>
</gene>
<dbReference type="AlphaFoldDB" id="A0A6J6WHN4"/>
<protein>
    <submittedName>
        <fullName evidence="3">Unannotated protein</fullName>
    </submittedName>
</protein>
<organism evidence="3">
    <name type="scientific">freshwater metagenome</name>
    <dbReference type="NCBI Taxonomy" id="449393"/>
    <lineage>
        <taxon>unclassified sequences</taxon>
        <taxon>metagenomes</taxon>
        <taxon>ecological metagenomes</taxon>
    </lineage>
</organism>
<evidence type="ECO:0000313" key="3">
    <source>
        <dbReference type="EMBL" id="CAB4784230.1"/>
    </source>
</evidence>
<keyword evidence="1" id="KW-0812">Transmembrane</keyword>
<dbReference type="GO" id="GO:0016747">
    <property type="term" value="F:acyltransferase activity, transferring groups other than amino-acyl groups"/>
    <property type="evidence" value="ECO:0007669"/>
    <property type="project" value="InterPro"/>
</dbReference>